<feature type="domain" description="EGF-like" evidence="3">
    <location>
        <begin position="71"/>
        <end position="102"/>
    </location>
</feature>
<dbReference type="InterPro" id="IPR000742">
    <property type="entry name" value="EGF"/>
</dbReference>
<evidence type="ECO:0000313" key="5">
    <source>
        <dbReference type="Proteomes" id="UP000663868"/>
    </source>
</evidence>
<dbReference type="AlphaFoldDB" id="A0A820BYR3"/>
<evidence type="ECO:0000313" key="4">
    <source>
        <dbReference type="EMBL" id="CAF4205780.1"/>
    </source>
</evidence>
<feature type="chain" id="PRO_5033041057" description="EGF-like domain-containing protein" evidence="2">
    <location>
        <begin position="22"/>
        <end position="102"/>
    </location>
</feature>
<evidence type="ECO:0000256" key="1">
    <source>
        <dbReference type="PROSITE-ProRule" id="PRU00076"/>
    </source>
</evidence>
<dbReference type="SUPFAM" id="SSF57196">
    <property type="entry name" value="EGF/Laminin"/>
    <property type="match status" value="2"/>
</dbReference>
<sequence>MHYPFSFFVLTILSTFTIVNGQICTPDPCANGGQCVPINAGTDYYCDCLPGLPLGGKDCDVLITTTTTTTLPTPCSSGPCENGGACTNAGSNTYVCTCGALT</sequence>
<name>A0A820BYR3_9BILA</name>
<dbReference type="PROSITE" id="PS50026">
    <property type="entry name" value="EGF_3"/>
    <property type="match status" value="2"/>
</dbReference>
<dbReference type="Pfam" id="PF00008">
    <property type="entry name" value="EGF"/>
    <property type="match status" value="1"/>
</dbReference>
<dbReference type="Gene3D" id="2.10.25.10">
    <property type="entry name" value="Laminin"/>
    <property type="match status" value="2"/>
</dbReference>
<keyword evidence="2" id="KW-0732">Signal</keyword>
<feature type="domain" description="EGF-like" evidence="3">
    <location>
        <begin position="20"/>
        <end position="60"/>
    </location>
</feature>
<evidence type="ECO:0000259" key="3">
    <source>
        <dbReference type="PROSITE" id="PS50026"/>
    </source>
</evidence>
<reference evidence="4" key="1">
    <citation type="submission" date="2021-02" db="EMBL/GenBank/DDBJ databases">
        <authorList>
            <person name="Nowell W R."/>
        </authorList>
    </citation>
    <scope>NUCLEOTIDE SEQUENCE</scope>
</reference>
<dbReference type="SMART" id="SM00181">
    <property type="entry name" value="EGF"/>
    <property type="match status" value="2"/>
</dbReference>
<accession>A0A820BYR3</accession>
<keyword evidence="1" id="KW-1015">Disulfide bond</keyword>
<protein>
    <recommendedName>
        <fullName evidence="3">EGF-like domain-containing protein</fullName>
    </recommendedName>
</protein>
<comment type="caution">
    <text evidence="1">Lacks conserved residue(s) required for the propagation of feature annotation.</text>
</comment>
<dbReference type="EMBL" id="CAJOBB010008317">
    <property type="protein sequence ID" value="CAF4205780.1"/>
    <property type="molecule type" value="Genomic_DNA"/>
</dbReference>
<feature type="signal peptide" evidence="2">
    <location>
        <begin position="1"/>
        <end position="21"/>
    </location>
</feature>
<feature type="non-terminal residue" evidence="4">
    <location>
        <position position="102"/>
    </location>
</feature>
<dbReference type="Proteomes" id="UP000663868">
    <property type="component" value="Unassembled WGS sequence"/>
</dbReference>
<organism evidence="4 5">
    <name type="scientific">Adineta steineri</name>
    <dbReference type="NCBI Taxonomy" id="433720"/>
    <lineage>
        <taxon>Eukaryota</taxon>
        <taxon>Metazoa</taxon>
        <taxon>Spiralia</taxon>
        <taxon>Gnathifera</taxon>
        <taxon>Rotifera</taxon>
        <taxon>Eurotatoria</taxon>
        <taxon>Bdelloidea</taxon>
        <taxon>Adinetida</taxon>
        <taxon>Adinetidae</taxon>
        <taxon>Adineta</taxon>
    </lineage>
</organism>
<keyword evidence="1" id="KW-0245">EGF-like domain</keyword>
<proteinExistence type="predicted"/>
<feature type="disulfide bond" evidence="1">
    <location>
        <begin position="29"/>
        <end position="46"/>
    </location>
</feature>
<gene>
    <name evidence="4" type="ORF">KXQ929_LOCUS40362</name>
</gene>
<comment type="caution">
    <text evidence="4">The sequence shown here is derived from an EMBL/GenBank/DDBJ whole genome shotgun (WGS) entry which is preliminary data.</text>
</comment>
<evidence type="ECO:0000256" key="2">
    <source>
        <dbReference type="SAM" id="SignalP"/>
    </source>
</evidence>